<keyword evidence="9" id="KW-0067">ATP-binding</keyword>
<evidence type="ECO:0000256" key="8">
    <source>
        <dbReference type="ARBA" id="ARBA00022777"/>
    </source>
</evidence>
<dbReference type="EMBL" id="CP039691">
    <property type="protein sequence ID" value="QCI98783.1"/>
    <property type="molecule type" value="Genomic_DNA"/>
</dbReference>
<keyword evidence="8 15" id="KW-0418">Kinase</keyword>
<feature type="transmembrane region" description="Helical" evidence="13">
    <location>
        <begin position="401"/>
        <end position="423"/>
    </location>
</feature>
<dbReference type="GO" id="GO:0000155">
    <property type="term" value="F:phosphorelay sensor kinase activity"/>
    <property type="evidence" value="ECO:0007669"/>
    <property type="project" value="InterPro"/>
</dbReference>
<dbReference type="InterPro" id="IPR025201">
    <property type="entry name" value="KdpD_TM"/>
</dbReference>
<dbReference type="Pfam" id="PF00512">
    <property type="entry name" value="HisKA"/>
    <property type="match status" value="1"/>
</dbReference>
<dbReference type="InterPro" id="IPR036097">
    <property type="entry name" value="HisK_dim/P_sf"/>
</dbReference>
<dbReference type="FunFam" id="3.40.50.300:FF:000483">
    <property type="entry name" value="Sensor histidine kinase KdpD"/>
    <property type="match status" value="1"/>
</dbReference>
<keyword evidence="5" id="KW-0808">Transferase</keyword>
<sequence>MAPNDRDGLNRPDPDALLALAEKDRRGKLTIFLGAAPGVGKTYAMLARARRLKADGVDVVVGLVETHARAETSALLEGLEVLPRLEFDYRGKPLQEFDLDAALSRKPRVILVDELAHSNPKGFRHPKRYQDIEELIAAGIEVWTALNIQHLESLSDLVAQITGVTIRERVPDTVLKRADEVVLVDLPPGELIQRLNEGKVYLPDSAKRATDRFFRLGNLTALRELALRRTADRVDDQMVDYLRQNAIEGPWATAERLLVCIGPDVLSDKVVRVASRLASGLNAPWTVVSMLRDDQETMDEESLRRIDDIFRFAEKLGAETRHVTGNDFVTEILKLARREHATQIVIGSQRRRWLSNPLRPTLSDALAKEATGIGLHLVTADSAATPQSAAAKRSRLPHLSALSRSLLCAVGTVAAATVAGLALDQVTHLPNISLLFLLAVLGAASAAGFIAAMMAAILSALAYNFFFIAPVETFTIASPHEVFALAVFIVAALLAGSLASRIREQAQAARQRAADMQALYDFSRKLAGTAKPEEVLWASVTQLQGSVRRNVVMLLPKGEDLEVVAAWPPDTELGVSELTAARWANSRSEPSGSGTGTLPNCRFQFRPLMSPHGVVGVCGFEPGEDGLDSNAERKLAAILDQAATAIDRARLSSESTEQAARLEGERYREALLSSISHDLRTPLATITGSVTSLRELGDRMPPESRDDLLQSIEEESARLTRFVANLLDMTRITAGTLQAKRDWVDVADVVRSAVDRARKYFPSQSFETGIAKDLPVIRADSVLLGQVLFNLLDNAAKYGGGDPVNVYARRDANEIVVSVTDHGKGIPAEDLDRVFEKFYRRSKSDGRSPGTGLGLSIARGFIEAMGGHIHAESPAVKKRGTRIVMRFPLNEQSEGRQKQ</sequence>
<dbReference type="CDD" id="cd00082">
    <property type="entry name" value="HisKA"/>
    <property type="match status" value="1"/>
</dbReference>
<dbReference type="Gene3D" id="3.30.565.10">
    <property type="entry name" value="Histidine kinase-like ATPase, C-terminal domain"/>
    <property type="match status" value="1"/>
</dbReference>
<dbReference type="InterPro" id="IPR006016">
    <property type="entry name" value="UspA"/>
</dbReference>
<evidence type="ECO:0000256" key="4">
    <source>
        <dbReference type="ARBA" id="ARBA00022553"/>
    </source>
</evidence>
<dbReference type="InterPro" id="IPR004358">
    <property type="entry name" value="Sig_transdc_His_kin-like_C"/>
</dbReference>
<dbReference type="Pfam" id="PF02518">
    <property type="entry name" value="HATPase_c"/>
    <property type="match status" value="1"/>
</dbReference>
<dbReference type="AlphaFoldDB" id="A0A4D7DMX3"/>
<feature type="transmembrane region" description="Helical" evidence="13">
    <location>
        <begin position="482"/>
        <end position="502"/>
    </location>
</feature>
<feature type="domain" description="Histidine kinase" evidence="14">
    <location>
        <begin position="674"/>
        <end position="891"/>
    </location>
</feature>
<dbReference type="Gene3D" id="3.30.450.40">
    <property type="match status" value="1"/>
</dbReference>
<dbReference type="Proteomes" id="UP000298545">
    <property type="component" value="Chromosome circular"/>
</dbReference>
<dbReference type="InterPro" id="IPR003661">
    <property type="entry name" value="HisK_dim/P_dom"/>
</dbReference>
<dbReference type="GO" id="GO:0005524">
    <property type="term" value="F:ATP binding"/>
    <property type="evidence" value="ECO:0007669"/>
    <property type="project" value="UniProtKB-KW"/>
</dbReference>
<dbReference type="PANTHER" id="PTHR45569:SF1">
    <property type="entry name" value="SENSOR PROTEIN KDPD"/>
    <property type="match status" value="1"/>
</dbReference>
<dbReference type="Proteomes" id="UP000826513">
    <property type="component" value="Chromosome 1"/>
</dbReference>
<dbReference type="SUPFAM" id="SSF55874">
    <property type="entry name" value="ATPase domain of HSP90 chaperone/DNA topoisomerase II/histidine kinase"/>
    <property type="match status" value="1"/>
</dbReference>
<evidence type="ECO:0000313" key="18">
    <source>
        <dbReference type="Proteomes" id="UP000826513"/>
    </source>
</evidence>
<evidence type="ECO:0000313" key="16">
    <source>
        <dbReference type="EMBL" id="QYA08330.1"/>
    </source>
</evidence>
<evidence type="ECO:0000256" key="1">
    <source>
        <dbReference type="ARBA" id="ARBA00000085"/>
    </source>
</evidence>
<dbReference type="Pfam" id="PF13493">
    <property type="entry name" value="DUF4118"/>
    <property type="match status" value="1"/>
</dbReference>
<evidence type="ECO:0000256" key="9">
    <source>
        <dbReference type="ARBA" id="ARBA00022840"/>
    </source>
</evidence>
<dbReference type="PRINTS" id="PR00344">
    <property type="entry name" value="BCTRLSENSOR"/>
</dbReference>
<comment type="subcellular location">
    <subcellularLocation>
        <location evidence="2">Membrane</location>
        <topology evidence="2">Multi-pass membrane protein</topology>
    </subcellularLocation>
</comment>
<dbReference type="KEGG" id="alf:CFBP5473_13290"/>
<keyword evidence="10 13" id="KW-1133">Transmembrane helix</keyword>
<dbReference type="RefSeq" id="WP_027673721.1">
    <property type="nucleotide sequence ID" value="NZ_CP039691.1"/>
</dbReference>
<dbReference type="InterPro" id="IPR027417">
    <property type="entry name" value="P-loop_NTPase"/>
</dbReference>
<evidence type="ECO:0000256" key="13">
    <source>
        <dbReference type="SAM" id="Phobius"/>
    </source>
</evidence>
<dbReference type="STRING" id="1367849.GCA_000518585_00836"/>
<organism evidence="15 17">
    <name type="scientific">Agrobacterium larrymoorei</name>
    <dbReference type="NCBI Taxonomy" id="160699"/>
    <lineage>
        <taxon>Bacteria</taxon>
        <taxon>Pseudomonadati</taxon>
        <taxon>Pseudomonadota</taxon>
        <taxon>Alphaproteobacteria</taxon>
        <taxon>Hyphomicrobiales</taxon>
        <taxon>Rhizobiaceae</taxon>
        <taxon>Rhizobium/Agrobacterium group</taxon>
        <taxon>Agrobacterium</taxon>
    </lineage>
</organism>
<dbReference type="SUPFAM" id="SSF52402">
    <property type="entry name" value="Adenine nucleotide alpha hydrolases-like"/>
    <property type="match status" value="1"/>
</dbReference>
<reference evidence="15 17" key="1">
    <citation type="submission" date="2019-04" db="EMBL/GenBank/DDBJ databases">
        <title>Complete genome sequence of Agrobacterium larrymoorei CFBP5473.</title>
        <authorList>
            <person name="Haryono M."/>
            <person name="Chou L."/>
            <person name="Lin Y.-C."/>
            <person name="Lai E.-M."/>
            <person name="Kuo C.-H."/>
        </authorList>
    </citation>
    <scope>NUCLEOTIDE SEQUENCE [LARGE SCALE GENOMIC DNA]</scope>
    <source>
        <strain evidence="15 17">CFBP5473</strain>
    </source>
</reference>
<dbReference type="InterPro" id="IPR003594">
    <property type="entry name" value="HATPase_dom"/>
</dbReference>
<keyword evidence="7" id="KW-0547">Nucleotide-binding</keyword>
<dbReference type="InterPro" id="IPR014729">
    <property type="entry name" value="Rossmann-like_a/b/a_fold"/>
</dbReference>
<keyword evidence="18" id="KW-1185">Reference proteome</keyword>
<dbReference type="SMART" id="SM00387">
    <property type="entry name" value="HATPase_c"/>
    <property type="match status" value="1"/>
</dbReference>
<dbReference type="SMART" id="SM00388">
    <property type="entry name" value="HisKA"/>
    <property type="match status" value="1"/>
</dbReference>
<comment type="catalytic activity">
    <reaction evidence="1">
        <text>ATP + protein L-histidine = ADP + protein N-phospho-L-histidine.</text>
        <dbReference type="EC" id="2.7.13.3"/>
    </reaction>
</comment>
<dbReference type="Gene3D" id="1.10.287.130">
    <property type="match status" value="1"/>
</dbReference>
<keyword evidence="4" id="KW-0597">Phosphoprotein</keyword>
<dbReference type="Gene3D" id="3.40.50.620">
    <property type="entry name" value="HUPs"/>
    <property type="match status" value="1"/>
</dbReference>
<evidence type="ECO:0000256" key="11">
    <source>
        <dbReference type="ARBA" id="ARBA00023012"/>
    </source>
</evidence>
<reference evidence="16 18" key="2">
    <citation type="submission" date="2021-03" db="EMBL/GenBank/DDBJ databases">
        <title>Rapid diversification of plasmids in a genus of pathogenic and nitrogen fixing bacteria.</title>
        <authorList>
            <person name="Weisberg A.J."/>
            <person name="Miller M."/>
            <person name="Ream W."/>
            <person name="Grunwald N.J."/>
            <person name="Chang J.H."/>
        </authorList>
    </citation>
    <scope>NUCLEOTIDE SEQUENCE [LARGE SCALE GENOMIC DNA]</scope>
    <source>
        <strain evidence="16 18">AF3.44</strain>
    </source>
</reference>
<dbReference type="InterPro" id="IPR038318">
    <property type="entry name" value="KdpD_sf"/>
</dbReference>
<keyword evidence="12 13" id="KW-0472">Membrane</keyword>
<dbReference type="Pfam" id="PF02702">
    <property type="entry name" value="KdpD"/>
    <property type="match status" value="1"/>
</dbReference>
<evidence type="ECO:0000256" key="3">
    <source>
        <dbReference type="ARBA" id="ARBA00012438"/>
    </source>
</evidence>
<dbReference type="InterPro" id="IPR003018">
    <property type="entry name" value="GAF"/>
</dbReference>
<dbReference type="PANTHER" id="PTHR45569">
    <property type="entry name" value="SENSOR PROTEIN KDPD"/>
    <property type="match status" value="1"/>
</dbReference>
<dbReference type="GO" id="GO:0005737">
    <property type="term" value="C:cytoplasm"/>
    <property type="evidence" value="ECO:0007669"/>
    <property type="project" value="UniProtKB-ARBA"/>
</dbReference>
<dbReference type="InterPro" id="IPR036890">
    <property type="entry name" value="HATPase_C_sf"/>
</dbReference>
<gene>
    <name evidence="15" type="ORF">CFBP5473_13290</name>
    <name evidence="16" type="ORF">J5285_06450</name>
</gene>
<evidence type="ECO:0000256" key="12">
    <source>
        <dbReference type="ARBA" id="ARBA00023136"/>
    </source>
</evidence>
<evidence type="ECO:0000313" key="17">
    <source>
        <dbReference type="Proteomes" id="UP000298545"/>
    </source>
</evidence>
<feature type="transmembrane region" description="Helical" evidence="13">
    <location>
        <begin position="435"/>
        <end position="462"/>
    </location>
</feature>
<evidence type="ECO:0000313" key="15">
    <source>
        <dbReference type="EMBL" id="QCI98783.1"/>
    </source>
</evidence>
<accession>A0A4D7DMX3</accession>
<evidence type="ECO:0000259" key="14">
    <source>
        <dbReference type="PROSITE" id="PS50109"/>
    </source>
</evidence>
<dbReference type="Pfam" id="PF13492">
    <property type="entry name" value="GAF_3"/>
    <property type="match status" value="1"/>
</dbReference>
<dbReference type="InterPro" id="IPR052023">
    <property type="entry name" value="Histidine_kinase_KdpD"/>
</dbReference>
<dbReference type="InterPro" id="IPR003852">
    <property type="entry name" value="Sig_transdc_His_kinase_KdpD_N"/>
</dbReference>
<dbReference type="InterPro" id="IPR005467">
    <property type="entry name" value="His_kinase_dom"/>
</dbReference>
<keyword evidence="11" id="KW-0902">Two-component regulatory system</keyword>
<evidence type="ECO:0000256" key="7">
    <source>
        <dbReference type="ARBA" id="ARBA00022741"/>
    </source>
</evidence>
<evidence type="ECO:0000256" key="5">
    <source>
        <dbReference type="ARBA" id="ARBA00022679"/>
    </source>
</evidence>
<name>A0A4D7DMX3_9HYPH</name>
<dbReference type="SUPFAM" id="SSF52540">
    <property type="entry name" value="P-loop containing nucleoside triphosphate hydrolases"/>
    <property type="match status" value="1"/>
</dbReference>
<dbReference type="PROSITE" id="PS50109">
    <property type="entry name" value="HIS_KIN"/>
    <property type="match status" value="1"/>
</dbReference>
<dbReference type="GO" id="GO:0005886">
    <property type="term" value="C:plasma membrane"/>
    <property type="evidence" value="ECO:0007669"/>
    <property type="project" value="TreeGrafter"/>
</dbReference>
<dbReference type="Gene3D" id="3.40.50.300">
    <property type="entry name" value="P-loop containing nucleotide triphosphate hydrolases"/>
    <property type="match status" value="1"/>
</dbReference>
<dbReference type="EMBL" id="CP072167">
    <property type="protein sequence ID" value="QYA08330.1"/>
    <property type="molecule type" value="Genomic_DNA"/>
</dbReference>
<dbReference type="Pfam" id="PF00582">
    <property type="entry name" value="Usp"/>
    <property type="match status" value="1"/>
</dbReference>
<keyword evidence="6 13" id="KW-0812">Transmembrane</keyword>
<protein>
    <recommendedName>
        <fullName evidence="3">histidine kinase</fullName>
        <ecNumber evidence="3">2.7.13.3</ecNumber>
    </recommendedName>
</protein>
<evidence type="ECO:0000256" key="2">
    <source>
        <dbReference type="ARBA" id="ARBA00004141"/>
    </source>
</evidence>
<dbReference type="InterPro" id="IPR029016">
    <property type="entry name" value="GAF-like_dom_sf"/>
</dbReference>
<dbReference type="SUPFAM" id="SSF47384">
    <property type="entry name" value="Homodimeric domain of signal transducing histidine kinase"/>
    <property type="match status" value="1"/>
</dbReference>
<dbReference type="OrthoDB" id="9806130at2"/>
<dbReference type="CDD" id="cd00075">
    <property type="entry name" value="HATPase"/>
    <property type="match status" value="1"/>
</dbReference>
<evidence type="ECO:0000256" key="6">
    <source>
        <dbReference type="ARBA" id="ARBA00022692"/>
    </source>
</evidence>
<evidence type="ECO:0000256" key="10">
    <source>
        <dbReference type="ARBA" id="ARBA00022989"/>
    </source>
</evidence>
<proteinExistence type="predicted"/>
<dbReference type="EC" id="2.7.13.3" evidence="3"/>
<dbReference type="Gene3D" id="1.20.120.620">
    <property type="entry name" value="Backbone structure of the membrane domain of e. Coli histidine kinase receptor kdpd"/>
    <property type="match status" value="1"/>
</dbReference>